<accession>A0A382CJ89</accession>
<gene>
    <name evidence="1" type="ORF">METZ01_LOCUS178773</name>
</gene>
<name>A0A382CJ89_9ZZZZ</name>
<evidence type="ECO:0000313" key="1">
    <source>
        <dbReference type="EMBL" id="SVB25919.1"/>
    </source>
</evidence>
<protein>
    <submittedName>
        <fullName evidence="1">Uncharacterized protein</fullName>
    </submittedName>
</protein>
<reference evidence="1" key="1">
    <citation type="submission" date="2018-05" db="EMBL/GenBank/DDBJ databases">
        <authorList>
            <person name="Lanie J.A."/>
            <person name="Ng W.-L."/>
            <person name="Kazmierczak K.M."/>
            <person name="Andrzejewski T.M."/>
            <person name="Davidsen T.M."/>
            <person name="Wayne K.J."/>
            <person name="Tettelin H."/>
            <person name="Glass J.I."/>
            <person name="Rusch D."/>
            <person name="Podicherti R."/>
            <person name="Tsui H.-C.T."/>
            <person name="Winkler M.E."/>
        </authorList>
    </citation>
    <scope>NUCLEOTIDE SEQUENCE</scope>
</reference>
<organism evidence="1">
    <name type="scientific">marine metagenome</name>
    <dbReference type="NCBI Taxonomy" id="408172"/>
    <lineage>
        <taxon>unclassified sequences</taxon>
        <taxon>metagenomes</taxon>
        <taxon>ecological metagenomes</taxon>
    </lineage>
</organism>
<proteinExistence type="predicted"/>
<dbReference type="AlphaFoldDB" id="A0A382CJ89"/>
<sequence>MLEHRRERSLGFLEWNNETWSCFLISFIGENQDWCGRIKFRPRRNSPQEDTDTIETADIFIEASESEIDIKARSLGRPLLRSLLASAVHKQQVAAERSTGLKTWFEMNLNKKAAPISRTAREYLRKAALPNPFQLQSLYSSYKVDQLSHFISLVEPAGFERAVDHILEGRKIDFRSDDQLQLSLIVLEYIEVHIPIPTYSVWKEDFLSNREEYIHYAHTRGHFPD</sequence>
<dbReference type="EMBL" id="UINC01034686">
    <property type="protein sequence ID" value="SVB25919.1"/>
    <property type="molecule type" value="Genomic_DNA"/>
</dbReference>